<feature type="domain" description="RNase H type-1" evidence="11">
    <location>
        <begin position="1"/>
        <end position="139"/>
    </location>
</feature>
<dbReference type="Gene3D" id="3.30.420.10">
    <property type="entry name" value="Ribonuclease H-like superfamily/Ribonuclease H"/>
    <property type="match status" value="1"/>
</dbReference>
<dbReference type="EMBL" id="QPIZ01000002">
    <property type="protein sequence ID" value="RCW38864.1"/>
    <property type="molecule type" value="Genomic_DNA"/>
</dbReference>
<name>A0A368VGR1_9BACT</name>
<dbReference type="GO" id="GO:0004523">
    <property type="term" value="F:RNA-DNA hybrid ribonuclease activity"/>
    <property type="evidence" value="ECO:0007669"/>
    <property type="project" value="UniProtKB-EC"/>
</dbReference>
<keyword evidence="9" id="KW-0378">Hydrolase</keyword>
<keyword evidence="6" id="KW-0540">Nuclease</keyword>
<dbReference type="InterPro" id="IPR022892">
    <property type="entry name" value="RNaseHI"/>
</dbReference>
<comment type="similarity">
    <text evidence="3">Belongs to the RNase H family.</text>
</comment>
<comment type="catalytic activity">
    <reaction evidence="1">
        <text>Endonucleolytic cleavage to 5'-phosphomonoester.</text>
        <dbReference type="EC" id="3.1.26.4"/>
    </reaction>
</comment>
<dbReference type="InterPro" id="IPR012337">
    <property type="entry name" value="RNaseH-like_sf"/>
</dbReference>
<dbReference type="EC" id="3.1.26.4" evidence="5"/>
<comment type="cofactor">
    <cofactor evidence="2">
        <name>Mg(2+)</name>
        <dbReference type="ChEBI" id="CHEBI:18420"/>
    </cofactor>
</comment>
<evidence type="ECO:0000256" key="10">
    <source>
        <dbReference type="ARBA" id="ARBA00022842"/>
    </source>
</evidence>
<dbReference type="GO" id="GO:0043137">
    <property type="term" value="P:DNA replication, removal of RNA primer"/>
    <property type="evidence" value="ECO:0007669"/>
    <property type="project" value="TreeGrafter"/>
</dbReference>
<dbReference type="RefSeq" id="WP_114436203.1">
    <property type="nucleotide sequence ID" value="NZ_QPIZ01000002.1"/>
</dbReference>
<organism evidence="12 13">
    <name type="scientific">Marinilabilia salmonicolor</name>
    <dbReference type="NCBI Taxonomy" id="989"/>
    <lineage>
        <taxon>Bacteria</taxon>
        <taxon>Pseudomonadati</taxon>
        <taxon>Bacteroidota</taxon>
        <taxon>Bacteroidia</taxon>
        <taxon>Marinilabiliales</taxon>
        <taxon>Marinilabiliaceae</taxon>
        <taxon>Marinilabilia</taxon>
    </lineage>
</organism>
<keyword evidence="13" id="KW-1185">Reference proteome</keyword>
<evidence type="ECO:0000256" key="7">
    <source>
        <dbReference type="ARBA" id="ARBA00022723"/>
    </source>
</evidence>
<dbReference type="PANTHER" id="PTHR10642:SF26">
    <property type="entry name" value="RIBONUCLEASE H1"/>
    <property type="match status" value="1"/>
</dbReference>
<dbReference type="GO" id="GO:0046872">
    <property type="term" value="F:metal ion binding"/>
    <property type="evidence" value="ECO:0007669"/>
    <property type="project" value="UniProtKB-KW"/>
</dbReference>
<keyword evidence="10" id="KW-0460">Magnesium</keyword>
<keyword evidence="7" id="KW-0479">Metal-binding</keyword>
<dbReference type="CDD" id="cd09278">
    <property type="entry name" value="RNase_HI_prokaryote_like"/>
    <property type="match status" value="1"/>
</dbReference>
<dbReference type="PANTHER" id="PTHR10642">
    <property type="entry name" value="RIBONUCLEASE H1"/>
    <property type="match status" value="1"/>
</dbReference>
<dbReference type="InterPro" id="IPR002156">
    <property type="entry name" value="RNaseH_domain"/>
</dbReference>
<reference evidence="12 13" key="1">
    <citation type="submission" date="2018-07" db="EMBL/GenBank/DDBJ databases">
        <title>Freshwater and sediment microbial communities from various areas in North America, analyzing microbe dynamics in response to fracking.</title>
        <authorList>
            <person name="Lamendella R."/>
        </authorList>
    </citation>
    <scope>NUCLEOTIDE SEQUENCE [LARGE SCALE GENOMIC DNA]</scope>
    <source>
        <strain evidence="12 13">160A</strain>
    </source>
</reference>
<evidence type="ECO:0000256" key="6">
    <source>
        <dbReference type="ARBA" id="ARBA00022722"/>
    </source>
</evidence>
<evidence type="ECO:0000259" key="11">
    <source>
        <dbReference type="PROSITE" id="PS50879"/>
    </source>
</evidence>
<sequence>MQKVIIFTDGACKGNPGRGGIGYYLISDAGKTLKGSKSYLRTTSSRMELMAAIEALRLLKFPCKVELYTDSRYLADSVNKGWLNTWLASPFFLNRKNEDLWRRLANEMQKHQVSIHWVKGHSEQAQHRLVDRLASRACNSPKPLIDPGYFFKI</sequence>
<dbReference type="AlphaFoldDB" id="A0A368VGR1"/>
<evidence type="ECO:0000256" key="9">
    <source>
        <dbReference type="ARBA" id="ARBA00022801"/>
    </source>
</evidence>
<accession>A0A368VGR1</accession>
<dbReference type="GO" id="GO:0003676">
    <property type="term" value="F:nucleic acid binding"/>
    <property type="evidence" value="ECO:0007669"/>
    <property type="project" value="InterPro"/>
</dbReference>
<keyword evidence="8" id="KW-0255">Endonuclease</keyword>
<evidence type="ECO:0000256" key="4">
    <source>
        <dbReference type="ARBA" id="ARBA00011245"/>
    </source>
</evidence>
<dbReference type="InterPro" id="IPR050092">
    <property type="entry name" value="RNase_H"/>
</dbReference>
<dbReference type="Pfam" id="PF00075">
    <property type="entry name" value="RNase_H"/>
    <property type="match status" value="1"/>
</dbReference>
<evidence type="ECO:0000313" key="12">
    <source>
        <dbReference type="EMBL" id="RCW38864.1"/>
    </source>
</evidence>
<comment type="caution">
    <text evidence="12">The sequence shown here is derived from an EMBL/GenBank/DDBJ whole genome shotgun (WGS) entry which is preliminary data.</text>
</comment>
<evidence type="ECO:0000256" key="2">
    <source>
        <dbReference type="ARBA" id="ARBA00001946"/>
    </source>
</evidence>
<evidence type="ECO:0000256" key="5">
    <source>
        <dbReference type="ARBA" id="ARBA00012180"/>
    </source>
</evidence>
<evidence type="ECO:0000256" key="1">
    <source>
        <dbReference type="ARBA" id="ARBA00000077"/>
    </source>
</evidence>
<proteinExistence type="inferred from homology"/>
<dbReference type="PROSITE" id="PS50879">
    <property type="entry name" value="RNASE_H_1"/>
    <property type="match status" value="1"/>
</dbReference>
<evidence type="ECO:0000256" key="3">
    <source>
        <dbReference type="ARBA" id="ARBA00005300"/>
    </source>
</evidence>
<dbReference type="SUPFAM" id="SSF53098">
    <property type="entry name" value="Ribonuclease H-like"/>
    <property type="match status" value="1"/>
</dbReference>
<comment type="subunit">
    <text evidence="4">Monomer.</text>
</comment>
<gene>
    <name evidence="12" type="ORF">DFO77_10218</name>
</gene>
<dbReference type="Proteomes" id="UP000252733">
    <property type="component" value="Unassembled WGS sequence"/>
</dbReference>
<evidence type="ECO:0000256" key="8">
    <source>
        <dbReference type="ARBA" id="ARBA00022759"/>
    </source>
</evidence>
<dbReference type="InterPro" id="IPR036397">
    <property type="entry name" value="RNaseH_sf"/>
</dbReference>
<protein>
    <recommendedName>
        <fullName evidence="5">ribonuclease H</fullName>
        <ecNumber evidence="5">3.1.26.4</ecNumber>
    </recommendedName>
</protein>
<evidence type="ECO:0000313" key="13">
    <source>
        <dbReference type="Proteomes" id="UP000252733"/>
    </source>
</evidence>